<evidence type="ECO:0000313" key="2">
    <source>
        <dbReference type="EMBL" id="KAG7378368.1"/>
    </source>
</evidence>
<reference evidence="2" key="1">
    <citation type="submission" date="2021-02" db="EMBL/GenBank/DDBJ databases">
        <authorList>
            <person name="Palmer J.M."/>
        </authorList>
    </citation>
    <scope>NUCLEOTIDE SEQUENCE</scope>
    <source>
        <strain evidence="2">SCRP734</strain>
    </source>
</reference>
<dbReference type="PANTHER" id="PTHR46759">
    <property type="entry name" value="LEUCINE-RICH REPEAT-CONTAINING PROTEIN 72"/>
    <property type="match status" value="1"/>
</dbReference>
<feature type="region of interest" description="Disordered" evidence="1">
    <location>
        <begin position="498"/>
        <end position="530"/>
    </location>
</feature>
<keyword evidence="3" id="KW-1185">Reference proteome</keyword>
<dbReference type="InterPro" id="IPR001611">
    <property type="entry name" value="Leu-rich_rpt"/>
</dbReference>
<dbReference type="EMBL" id="JAGDFM010000429">
    <property type="protein sequence ID" value="KAG7378368.1"/>
    <property type="molecule type" value="Genomic_DNA"/>
</dbReference>
<sequence length="669" mass="73581">MEVNQEQASMATPGALTLTTDVVMNRAGVYDLLALKELIIRDEDLAQVDETCAQSLASLEILSLSHNRLTSLEHFQHLVNLVEVWNYKVEDLNLNFNGIGTLDNLQVGNEVAESRLAVQCLEFDLCLWCFQCAGLEKLFIANNQIVDISPLRKFLKLNTISVYGNRMANLDSALHTCRSLPKLRSLDLGGNPCSRDVEGYKFRVVRVLPRLKTLDGDHITQLDKDLTEEFFASMHKSSRQSNNGFIGARPFTAPAAAGARGSLTAILPETPTSNGIDPFASSLMPRGNVRLFRDDFLNNNPILLEYMAQDPGGASAADVGDTGNFTDENIGDDAPPTASSFVDKMRSANPLPRSDMEDIDGAAVALTISSDLQNVSLSQSVSTSHLGVDPSDPNTTIRKLLKHIEVLMESLARYKNDQLDAVSASLLEENKQLQTENNNIPILQEQIQSLKKQLARLEGDPAGARVLESKRVKSLEQQNTGLQRENARLREMLLRQTKETEESLDALKSPRAPSGGVEATSTKNQNDVELDPQRLSHSELLDESALIDVELTELILQNEVSLELIRNDIKNTKKEWEEHFQRAKAVEHARVRPQTSLGLITSTSNRSGGGLNSLLTVVQNGARERRLHTSAGFRNGPEAQLLGQMPVHPLASIREASNSDGSTTNILTL</sequence>
<dbReference type="OrthoDB" id="1517790at2759"/>
<dbReference type="InterPro" id="IPR042655">
    <property type="entry name" value="LRC72"/>
</dbReference>
<dbReference type="SMART" id="SM00365">
    <property type="entry name" value="LRR_SD22"/>
    <property type="match status" value="3"/>
</dbReference>
<dbReference type="Proteomes" id="UP000694044">
    <property type="component" value="Unassembled WGS sequence"/>
</dbReference>
<organism evidence="2 3">
    <name type="scientific">Phytophthora pseudosyringae</name>
    <dbReference type="NCBI Taxonomy" id="221518"/>
    <lineage>
        <taxon>Eukaryota</taxon>
        <taxon>Sar</taxon>
        <taxon>Stramenopiles</taxon>
        <taxon>Oomycota</taxon>
        <taxon>Peronosporomycetes</taxon>
        <taxon>Peronosporales</taxon>
        <taxon>Peronosporaceae</taxon>
        <taxon>Phytophthora</taxon>
    </lineage>
</organism>
<dbReference type="PANTHER" id="PTHR46759:SF1">
    <property type="entry name" value="LEUCINE-RICH REPEAT-CONTAINING PROTEIN 72"/>
    <property type="match status" value="1"/>
</dbReference>
<accession>A0A8T1VE44</accession>
<protein>
    <submittedName>
        <fullName evidence="2">Uncharacterized protein</fullName>
    </submittedName>
</protein>
<dbReference type="Pfam" id="PF13855">
    <property type="entry name" value="LRR_8"/>
    <property type="match status" value="1"/>
</dbReference>
<comment type="caution">
    <text evidence="2">The sequence shown here is derived from an EMBL/GenBank/DDBJ whole genome shotgun (WGS) entry which is preliminary data.</text>
</comment>
<evidence type="ECO:0000256" key="1">
    <source>
        <dbReference type="SAM" id="MobiDB-lite"/>
    </source>
</evidence>
<proteinExistence type="predicted"/>
<dbReference type="AlphaFoldDB" id="A0A8T1VE44"/>
<evidence type="ECO:0000313" key="3">
    <source>
        <dbReference type="Proteomes" id="UP000694044"/>
    </source>
</evidence>
<dbReference type="PROSITE" id="PS51450">
    <property type="entry name" value="LRR"/>
    <property type="match status" value="2"/>
</dbReference>
<gene>
    <name evidence="2" type="ORF">PHYPSEUDO_010149</name>
</gene>
<name>A0A8T1VE44_9STRA</name>